<keyword evidence="5" id="KW-1185">Reference proteome</keyword>
<dbReference type="SUPFAM" id="SSF54506">
    <property type="entry name" value="Diaminopimelate epimerase-like"/>
    <property type="match status" value="2"/>
</dbReference>
<keyword evidence="2 3" id="KW-0413">Isomerase</keyword>
<dbReference type="GO" id="GO:0009089">
    <property type="term" value="P:lysine biosynthetic process via diaminopimelate"/>
    <property type="evidence" value="ECO:0007669"/>
    <property type="project" value="InterPro"/>
</dbReference>
<evidence type="ECO:0000313" key="3">
    <source>
        <dbReference type="EMBL" id="KTC64746.1"/>
    </source>
</evidence>
<dbReference type="PANTHER" id="PTHR31689">
    <property type="entry name" value="DIAMINOPIMELATE EPIMERASE, CHLOROPLASTIC"/>
    <property type="match status" value="1"/>
</dbReference>
<geneLocation type="plasmid" evidence="4 6">
    <name>5</name>
</geneLocation>
<dbReference type="Proteomes" id="UP000281170">
    <property type="component" value="Plasmid 5"/>
</dbReference>
<dbReference type="EMBL" id="LR134414">
    <property type="protein sequence ID" value="VEH81294.1"/>
    <property type="molecule type" value="Genomic_DNA"/>
</dbReference>
<dbReference type="PANTHER" id="PTHR31689:SF0">
    <property type="entry name" value="DIAMINOPIMELATE EPIMERASE"/>
    <property type="match status" value="1"/>
</dbReference>
<keyword evidence="4" id="KW-0614">Plasmid</keyword>
<proteinExistence type="inferred from homology"/>
<dbReference type="AlphaFoldDB" id="A0A0W0R149"/>
<evidence type="ECO:0000313" key="5">
    <source>
        <dbReference type="Proteomes" id="UP000054859"/>
    </source>
</evidence>
<accession>A0A0W0R149</accession>
<organism evidence="3 5">
    <name type="scientific">Legionella adelaidensis</name>
    <dbReference type="NCBI Taxonomy" id="45056"/>
    <lineage>
        <taxon>Bacteria</taxon>
        <taxon>Pseudomonadati</taxon>
        <taxon>Pseudomonadota</taxon>
        <taxon>Gammaproteobacteria</taxon>
        <taxon>Legionellales</taxon>
        <taxon>Legionellaceae</taxon>
        <taxon>Legionella</taxon>
    </lineage>
</organism>
<dbReference type="InterPro" id="IPR001653">
    <property type="entry name" value="DAP_epimerase_DapF"/>
</dbReference>
<dbReference type="Proteomes" id="UP000054859">
    <property type="component" value="Unassembled WGS sequence"/>
</dbReference>
<dbReference type="EC" id="5.1.1.7" evidence="3"/>
<evidence type="ECO:0000256" key="2">
    <source>
        <dbReference type="ARBA" id="ARBA00023235"/>
    </source>
</evidence>
<gene>
    <name evidence="3" type="primary">dapF_2</name>
    <name evidence="3" type="ORF">Lade_2040</name>
    <name evidence="4" type="ORF">NCTC12735_00064</name>
</gene>
<reference evidence="3 5" key="1">
    <citation type="submission" date="2015-11" db="EMBL/GenBank/DDBJ databases">
        <title>Identification of large and diverse effector repertoires of 38 Legionella species.</title>
        <authorList>
            <person name="Burstein D."/>
            <person name="Amaro F."/>
            <person name="Zusman T."/>
            <person name="Lifshitz Z."/>
            <person name="Cohen O."/>
            <person name="Gilbert J.A."/>
            <person name="Pupko T."/>
            <person name="Shuman H.A."/>
            <person name="Segal G."/>
        </authorList>
    </citation>
    <scope>NUCLEOTIDE SEQUENCE [LARGE SCALE GENOMIC DNA]</scope>
    <source>
        <strain evidence="3 5">1762-AUS-E</strain>
    </source>
</reference>
<reference evidence="4 6" key="2">
    <citation type="submission" date="2018-12" db="EMBL/GenBank/DDBJ databases">
        <authorList>
            <consortium name="Pathogen Informatics"/>
        </authorList>
    </citation>
    <scope>NUCLEOTIDE SEQUENCE [LARGE SCALE GENOMIC DNA]</scope>
    <source>
        <strain evidence="4 6">NCTC12735</strain>
        <plasmid evidence="6">5</plasmid>
    </source>
</reference>
<dbReference type="Gene3D" id="3.10.310.10">
    <property type="entry name" value="Diaminopimelate Epimerase, Chain A, domain 1"/>
    <property type="match status" value="2"/>
</dbReference>
<evidence type="ECO:0000313" key="4">
    <source>
        <dbReference type="EMBL" id="VEH81294.1"/>
    </source>
</evidence>
<dbReference type="GO" id="GO:0005829">
    <property type="term" value="C:cytosol"/>
    <property type="evidence" value="ECO:0007669"/>
    <property type="project" value="TreeGrafter"/>
</dbReference>
<evidence type="ECO:0000256" key="1">
    <source>
        <dbReference type="ARBA" id="ARBA00010219"/>
    </source>
</evidence>
<dbReference type="GO" id="GO:0008837">
    <property type="term" value="F:diaminopimelate epimerase activity"/>
    <property type="evidence" value="ECO:0007669"/>
    <property type="project" value="UniProtKB-EC"/>
</dbReference>
<dbReference type="PATRIC" id="fig|45056.6.peg.2108"/>
<sequence>MRHTIYLAEACQNTFIIVDCLQSSSLDSEDVDYIHAALLESKRDDALILINSYKMNSSLSIEMRVLGVDKRFADFCGNGSRACAAYLYAHYPQYKQFFIRAKKKNHLLTHHGENEYSTELPPVNFHPDPKFIAKEDAFQKDDEGYFMYFYHKKFYYTDIMEPHLILNERLSLEETYKFGARLNQEKALFPAGINLTVFHYGLSMQHLFAVTFERGIQNLSQSCGSGACCAGAFYLKEKVGQIKVKNPGGLLTIFNYKNGITLKGPSIITGLYQQPVRENIRLDLASSLYIA</sequence>
<name>A0A0W0R149_9GAMM</name>
<dbReference type="STRING" id="45056.Lade_2040"/>
<evidence type="ECO:0000313" key="6">
    <source>
        <dbReference type="Proteomes" id="UP000281170"/>
    </source>
</evidence>
<protein>
    <submittedName>
        <fullName evidence="3">Diaminopimelate epimerase</fullName>
        <ecNumber evidence="3">5.1.1.7</ecNumber>
    </submittedName>
</protein>
<comment type="similarity">
    <text evidence="1">Belongs to the diaminopimelate epimerase family.</text>
</comment>
<dbReference type="OrthoDB" id="9805408at2"/>
<dbReference type="KEGG" id="ladl:NCTC12735_00064"/>
<dbReference type="RefSeq" id="WP_058463093.1">
    <property type="nucleotide sequence ID" value="NZ_CAAAHS010000001.1"/>
</dbReference>
<dbReference type="EMBL" id="LNKA01000019">
    <property type="protein sequence ID" value="KTC64746.1"/>
    <property type="molecule type" value="Genomic_DNA"/>
</dbReference>